<dbReference type="AlphaFoldDB" id="A0A4D7AYJ7"/>
<keyword evidence="2" id="KW-1185">Reference proteome</keyword>
<evidence type="ECO:0000313" key="1">
    <source>
        <dbReference type="EMBL" id="QCI60736.1"/>
    </source>
</evidence>
<gene>
    <name evidence="1" type="ORF">EIO64_17245</name>
</gene>
<dbReference type="Proteomes" id="UP000298642">
    <property type="component" value="Chromosome"/>
</dbReference>
<organism evidence="1 2">
    <name type="scientific">Dysosmobacter welbionis</name>
    <dbReference type="NCBI Taxonomy" id="2093857"/>
    <lineage>
        <taxon>Bacteria</taxon>
        <taxon>Bacillati</taxon>
        <taxon>Bacillota</taxon>
        <taxon>Clostridia</taxon>
        <taxon>Eubacteriales</taxon>
        <taxon>Oscillospiraceae</taxon>
        <taxon>Dysosmobacter</taxon>
    </lineage>
</organism>
<dbReference type="GeneID" id="89520910"/>
<accession>A0A4D7AYJ7</accession>
<evidence type="ECO:0000313" key="2">
    <source>
        <dbReference type="Proteomes" id="UP000298642"/>
    </source>
</evidence>
<proteinExistence type="predicted"/>
<dbReference type="RefSeq" id="WP_021749426.1">
    <property type="nucleotide sequence ID" value="NZ_CAUWCU010000004.1"/>
</dbReference>
<dbReference type="EMBL" id="CP034413">
    <property type="protein sequence ID" value="QCI60736.1"/>
    <property type="molecule type" value="Genomic_DNA"/>
</dbReference>
<protein>
    <submittedName>
        <fullName evidence="1">Uncharacterized protein</fullName>
    </submittedName>
</protein>
<sequence>MLFRKDMDPRCAYCQRGQQINEREVACVKRGIVAVEHHCRAFKYDPLKRVPPRPAALETERLKEEDFSL</sequence>
<dbReference type="KEGG" id="obj:EIO64_17245"/>
<name>A0A4D7AYJ7_9FIRM</name>
<reference evidence="2" key="1">
    <citation type="submission" date="2018-12" db="EMBL/GenBank/DDBJ databases">
        <title>Dusodibacter welbiota gen. nov., sp. nov., isolated from human faeces and emended description of the Oscillibacter genus.</title>
        <authorList>
            <person name="Le Roy T."/>
            <person name="Van der Smissen P."/>
            <person name="Delzenne N."/>
            <person name="Muccioli G."/>
            <person name="Collet J.F."/>
            <person name="Cani P.D."/>
        </authorList>
    </citation>
    <scope>NUCLEOTIDE SEQUENCE [LARGE SCALE GENOMIC DNA]</scope>
    <source>
        <strain evidence="2">J115</strain>
    </source>
</reference>